<feature type="domain" description="Glycosyltransferase subfamily 4-like N-terminal" evidence="2">
    <location>
        <begin position="16"/>
        <end position="182"/>
    </location>
</feature>
<name>A0A8J8Q1A7_9EURY</name>
<feature type="domain" description="Glycosyl transferase family 1" evidence="1">
    <location>
        <begin position="199"/>
        <end position="339"/>
    </location>
</feature>
<dbReference type="PANTHER" id="PTHR45947">
    <property type="entry name" value="SULFOQUINOVOSYL TRANSFERASE SQD2"/>
    <property type="match status" value="1"/>
</dbReference>
<dbReference type="RefSeq" id="WP_148860733.1">
    <property type="nucleotide sequence ID" value="NZ_PHNJ01000027.1"/>
</dbReference>
<evidence type="ECO:0000313" key="4">
    <source>
        <dbReference type="Proteomes" id="UP000766904"/>
    </source>
</evidence>
<dbReference type="PANTHER" id="PTHR45947:SF3">
    <property type="entry name" value="SULFOQUINOVOSYL TRANSFERASE SQD2"/>
    <property type="match status" value="1"/>
</dbReference>
<dbReference type="OrthoDB" id="238665at2157"/>
<accession>A0A8J8Q1A7</accession>
<dbReference type="GO" id="GO:0016757">
    <property type="term" value="F:glycosyltransferase activity"/>
    <property type="evidence" value="ECO:0007669"/>
    <property type="project" value="InterPro"/>
</dbReference>
<organism evidence="3 4">
    <name type="scientific">Natronococcus pandeyae</name>
    <dbReference type="NCBI Taxonomy" id="2055836"/>
    <lineage>
        <taxon>Archaea</taxon>
        <taxon>Methanobacteriati</taxon>
        <taxon>Methanobacteriota</taxon>
        <taxon>Stenosarchaea group</taxon>
        <taxon>Halobacteria</taxon>
        <taxon>Halobacteriales</taxon>
        <taxon>Natrialbaceae</taxon>
        <taxon>Natronococcus</taxon>
    </lineage>
</organism>
<protein>
    <submittedName>
        <fullName evidence="3">Glycosyl transferase family 1</fullName>
    </submittedName>
</protein>
<evidence type="ECO:0000259" key="1">
    <source>
        <dbReference type="Pfam" id="PF00534"/>
    </source>
</evidence>
<dbReference type="AlphaFoldDB" id="A0A8J8Q1A7"/>
<dbReference type="InterPro" id="IPR050194">
    <property type="entry name" value="Glycosyltransferase_grp1"/>
</dbReference>
<comment type="caution">
    <text evidence="3">The sequence shown here is derived from an EMBL/GenBank/DDBJ whole genome shotgun (WGS) entry which is preliminary data.</text>
</comment>
<dbReference type="Proteomes" id="UP000766904">
    <property type="component" value="Unassembled WGS sequence"/>
</dbReference>
<dbReference type="EMBL" id="PHNJ01000027">
    <property type="protein sequence ID" value="TYL35924.1"/>
    <property type="molecule type" value="Genomic_DNA"/>
</dbReference>
<dbReference type="Pfam" id="PF13439">
    <property type="entry name" value="Glyco_transf_4"/>
    <property type="match status" value="1"/>
</dbReference>
<evidence type="ECO:0000313" key="3">
    <source>
        <dbReference type="EMBL" id="TYL35924.1"/>
    </source>
</evidence>
<sequence length="371" mass="40593">MLERVAAFTDTYLPTVNGVTYTVRTWRDRWVRRGGRMEVVFPDAAGYDPSDGEHPVSSVGFPFYGGFRLGRPRVPRSLPRVDVVHAHTPFPIGLAALRYARKESRPLVASYHTPTAAYAPYVAPGKRLADLVGRGATAYERRFYDRADLVLVPSATTREEVRERVGVSTPVRVVPNGVDTERFRPVDAAGFRDRYDLPDGPLVGYTGRHGHEKRLEELLEAAARLETDRVTLVLGGDGPARPALERQAAALGVDARFLGVLDRDELPSLYAALDVFAFPSPVETQGLVALESIACGTPVVAADSGALAETVSDGETGLHYPPGDPAAFARRIERLIDESARFGERCLERRAVIGVDRSIARLQRVYASLSD</sequence>
<dbReference type="InterPro" id="IPR001296">
    <property type="entry name" value="Glyco_trans_1"/>
</dbReference>
<proteinExistence type="predicted"/>
<keyword evidence="3" id="KW-0808">Transferase</keyword>
<reference evidence="3" key="1">
    <citation type="submission" date="2017-11" db="EMBL/GenBank/DDBJ databases">
        <authorList>
            <person name="Kajale S.C."/>
            <person name="Sharma A."/>
        </authorList>
    </citation>
    <scope>NUCLEOTIDE SEQUENCE</scope>
    <source>
        <strain evidence="3">LS1_42</strain>
    </source>
</reference>
<gene>
    <name evidence="3" type="ORF">CV102_25280</name>
</gene>
<dbReference type="Gene3D" id="3.40.50.2000">
    <property type="entry name" value="Glycogen Phosphorylase B"/>
    <property type="match status" value="2"/>
</dbReference>
<keyword evidence="4" id="KW-1185">Reference proteome</keyword>
<evidence type="ECO:0000259" key="2">
    <source>
        <dbReference type="Pfam" id="PF13439"/>
    </source>
</evidence>
<dbReference type="InterPro" id="IPR028098">
    <property type="entry name" value="Glyco_trans_4-like_N"/>
</dbReference>
<dbReference type="SUPFAM" id="SSF53756">
    <property type="entry name" value="UDP-Glycosyltransferase/glycogen phosphorylase"/>
    <property type="match status" value="1"/>
</dbReference>
<dbReference type="Pfam" id="PF00534">
    <property type="entry name" value="Glycos_transf_1"/>
    <property type="match status" value="1"/>
</dbReference>